<feature type="domain" description="PAC" evidence="2">
    <location>
        <begin position="40"/>
        <end position="92"/>
    </location>
</feature>
<keyword evidence="1" id="KW-0175">Coiled coil</keyword>
<dbReference type="EMBL" id="CP104311">
    <property type="protein sequence ID" value="WWF01399.1"/>
    <property type="molecule type" value="Genomic_DNA"/>
</dbReference>
<dbReference type="PANTHER" id="PTHR44757">
    <property type="entry name" value="DIGUANYLATE CYCLASE DGCP"/>
    <property type="match status" value="1"/>
</dbReference>
<dbReference type="InterPro" id="IPR001610">
    <property type="entry name" value="PAC"/>
</dbReference>
<evidence type="ECO:0000259" key="2">
    <source>
        <dbReference type="PROSITE" id="PS50113"/>
    </source>
</evidence>
<dbReference type="PANTHER" id="PTHR44757:SF2">
    <property type="entry name" value="BIOFILM ARCHITECTURE MAINTENANCE PROTEIN MBAA"/>
    <property type="match status" value="1"/>
</dbReference>
<dbReference type="Gene3D" id="3.30.450.20">
    <property type="entry name" value="PAS domain"/>
    <property type="match status" value="2"/>
</dbReference>
<dbReference type="InterPro" id="IPR035965">
    <property type="entry name" value="PAS-like_dom_sf"/>
</dbReference>
<protein>
    <submittedName>
        <fullName evidence="3">PAS domain S-box protein</fullName>
    </submittedName>
</protein>
<dbReference type="Pfam" id="PF08448">
    <property type="entry name" value="PAS_4"/>
    <property type="match status" value="1"/>
</dbReference>
<reference evidence="3 4" key="1">
    <citation type="submission" date="2022-09" db="EMBL/GenBank/DDBJ databases">
        <authorList>
            <person name="Giprobiosintez L."/>
        </authorList>
    </citation>
    <scope>NUCLEOTIDE SEQUENCE [LARGE SCALE GENOMIC DNA]</scope>
    <source>
        <strain evidence="4">VKPM-B-12549 (GBS-15)</strain>
    </source>
</reference>
<evidence type="ECO:0000313" key="4">
    <source>
        <dbReference type="Proteomes" id="UP001359308"/>
    </source>
</evidence>
<evidence type="ECO:0000256" key="1">
    <source>
        <dbReference type="SAM" id="Coils"/>
    </source>
</evidence>
<dbReference type="Pfam" id="PF13426">
    <property type="entry name" value="PAS_9"/>
    <property type="match status" value="1"/>
</dbReference>
<dbReference type="Proteomes" id="UP001359308">
    <property type="component" value="Chromosome"/>
</dbReference>
<evidence type="ECO:0000313" key="3">
    <source>
        <dbReference type="EMBL" id="WWF01399.1"/>
    </source>
</evidence>
<accession>A0ABZ2F4S0</accession>
<dbReference type="CDD" id="cd00130">
    <property type="entry name" value="PAS"/>
    <property type="match status" value="1"/>
</dbReference>
<dbReference type="InterPro" id="IPR013656">
    <property type="entry name" value="PAS_4"/>
</dbReference>
<keyword evidence="4" id="KW-1185">Reference proteome</keyword>
<dbReference type="InterPro" id="IPR000014">
    <property type="entry name" value="PAS"/>
</dbReference>
<dbReference type="SMART" id="SM00086">
    <property type="entry name" value="PAC"/>
    <property type="match status" value="1"/>
</dbReference>
<organism evidence="3 4">
    <name type="scientific">Methylococcus capsulatus</name>
    <dbReference type="NCBI Taxonomy" id="414"/>
    <lineage>
        <taxon>Bacteria</taxon>
        <taxon>Pseudomonadati</taxon>
        <taxon>Pseudomonadota</taxon>
        <taxon>Gammaproteobacteria</taxon>
        <taxon>Methylococcales</taxon>
        <taxon>Methylococcaceae</taxon>
        <taxon>Methylococcus</taxon>
    </lineage>
</organism>
<dbReference type="RefSeq" id="WP_232470250.1">
    <property type="nucleotide sequence ID" value="NZ_CP104311.1"/>
</dbReference>
<feature type="coiled-coil region" evidence="1">
    <location>
        <begin position="73"/>
        <end position="100"/>
    </location>
</feature>
<dbReference type="SUPFAM" id="SSF55785">
    <property type="entry name" value="PYP-like sensor domain (PAS domain)"/>
    <property type="match status" value="2"/>
</dbReference>
<dbReference type="InterPro" id="IPR052155">
    <property type="entry name" value="Biofilm_reg_signaling"/>
</dbReference>
<sequence>MWGYAADEIVGQPATVLPSFEKQGEPGRILRQVIHEHEVVRFESRDRHKNGHDFPISLTVSPLFDAENRLAGVSAIIRDITEMERLKAALQERLKLVEMVFQYSVSCLVVLDPRFYFIRVNPAYARACRRDAAEFEGRNHFELYPSDTRFLFEEVVRS</sequence>
<gene>
    <name evidence="3" type="ORF">N4J17_13125</name>
</gene>
<dbReference type="InterPro" id="IPR000700">
    <property type="entry name" value="PAS-assoc_C"/>
</dbReference>
<dbReference type="NCBIfam" id="TIGR00229">
    <property type="entry name" value="sensory_box"/>
    <property type="match status" value="1"/>
</dbReference>
<name>A0ABZ2F4S0_METCP</name>
<proteinExistence type="predicted"/>
<dbReference type="PROSITE" id="PS50113">
    <property type="entry name" value="PAC"/>
    <property type="match status" value="1"/>
</dbReference>